<proteinExistence type="predicted"/>
<keyword evidence="4" id="KW-1185">Reference proteome</keyword>
<reference evidence="4" key="1">
    <citation type="journal article" date="2013" name="Nature">
        <title>Pan genome of the phytoplankton Emiliania underpins its global distribution.</title>
        <authorList>
            <person name="Read B.A."/>
            <person name="Kegel J."/>
            <person name="Klute M.J."/>
            <person name="Kuo A."/>
            <person name="Lefebvre S.C."/>
            <person name="Maumus F."/>
            <person name="Mayer C."/>
            <person name="Miller J."/>
            <person name="Monier A."/>
            <person name="Salamov A."/>
            <person name="Young J."/>
            <person name="Aguilar M."/>
            <person name="Claverie J.M."/>
            <person name="Frickenhaus S."/>
            <person name="Gonzalez K."/>
            <person name="Herman E.K."/>
            <person name="Lin Y.C."/>
            <person name="Napier J."/>
            <person name="Ogata H."/>
            <person name="Sarno A.F."/>
            <person name="Shmutz J."/>
            <person name="Schroeder D."/>
            <person name="de Vargas C."/>
            <person name="Verret F."/>
            <person name="von Dassow P."/>
            <person name="Valentin K."/>
            <person name="Van de Peer Y."/>
            <person name="Wheeler G."/>
            <person name="Dacks J.B."/>
            <person name="Delwiche C.F."/>
            <person name="Dyhrman S.T."/>
            <person name="Glockner G."/>
            <person name="John U."/>
            <person name="Richards T."/>
            <person name="Worden A.Z."/>
            <person name="Zhang X."/>
            <person name="Grigoriev I.V."/>
            <person name="Allen A.E."/>
            <person name="Bidle K."/>
            <person name="Borodovsky M."/>
            <person name="Bowler C."/>
            <person name="Brownlee C."/>
            <person name="Cock J.M."/>
            <person name="Elias M."/>
            <person name="Gladyshev V.N."/>
            <person name="Groth M."/>
            <person name="Guda C."/>
            <person name="Hadaegh A."/>
            <person name="Iglesias-Rodriguez M.D."/>
            <person name="Jenkins J."/>
            <person name="Jones B.M."/>
            <person name="Lawson T."/>
            <person name="Leese F."/>
            <person name="Lindquist E."/>
            <person name="Lobanov A."/>
            <person name="Lomsadze A."/>
            <person name="Malik S.B."/>
            <person name="Marsh M.E."/>
            <person name="Mackinder L."/>
            <person name="Mock T."/>
            <person name="Mueller-Roeber B."/>
            <person name="Pagarete A."/>
            <person name="Parker M."/>
            <person name="Probert I."/>
            <person name="Quesneville H."/>
            <person name="Raines C."/>
            <person name="Rensing S.A."/>
            <person name="Riano-Pachon D.M."/>
            <person name="Richier S."/>
            <person name="Rokitta S."/>
            <person name="Shiraiwa Y."/>
            <person name="Soanes D.M."/>
            <person name="van der Giezen M."/>
            <person name="Wahlund T.M."/>
            <person name="Williams B."/>
            <person name="Wilson W."/>
            <person name="Wolfe G."/>
            <person name="Wurch L.L."/>
        </authorList>
    </citation>
    <scope>NUCLEOTIDE SEQUENCE</scope>
</reference>
<dbReference type="RefSeq" id="XP_005769722.1">
    <property type="nucleotide sequence ID" value="XM_005769665.1"/>
</dbReference>
<dbReference type="HOGENOM" id="CLU_1296468_0_0_1"/>
<dbReference type="EnsemblProtists" id="EOD17293">
    <property type="protein sequence ID" value="EOD17293"/>
    <property type="gene ID" value="EMIHUDRAFT_244147"/>
</dbReference>
<accession>A0A0D3J1A8</accession>
<dbReference type="KEGG" id="ehx:EMIHUDRAFT_244147"/>
<feature type="chain" id="PRO_5044270197" evidence="2">
    <location>
        <begin position="18"/>
        <end position="213"/>
    </location>
</feature>
<protein>
    <submittedName>
        <fullName evidence="3">Uncharacterized protein</fullName>
    </submittedName>
</protein>
<sequence length="213" mass="23113">MPPAVLLVINLRIRAAADCCCGSSSSLLLPDSVKPAVQRGVQNSRGFVPPEAERIRARRPELDGTTRLTETRGTGHGRATERESVAVLDAQWVVRHAEAGGVLTHRQALPKEAFLSFADLVEATGKYDWLPVCTFTPSIPVAIYSRGELVPIPASGLKLRVFGVTLTRELLQDVYKKGEFLCKISTRAGEDGNFRRLLAVARLLVLEGGRAVA</sequence>
<keyword evidence="2" id="KW-0732">Signal</keyword>
<evidence type="ECO:0000313" key="4">
    <source>
        <dbReference type="Proteomes" id="UP000013827"/>
    </source>
</evidence>
<evidence type="ECO:0000313" key="3">
    <source>
        <dbReference type="EnsemblProtists" id="EOD17293"/>
    </source>
</evidence>
<dbReference type="PaxDb" id="2903-EOD17293"/>
<dbReference type="GeneID" id="17263450"/>
<feature type="signal peptide" evidence="2">
    <location>
        <begin position="1"/>
        <end position="17"/>
    </location>
</feature>
<evidence type="ECO:0000256" key="2">
    <source>
        <dbReference type="SAM" id="SignalP"/>
    </source>
</evidence>
<feature type="region of interest" description="Disordered" evidence="1">
    <location>
        <begin position="55"/>
        <end position="79"/>
    </location>
</feature>
<feature type="compositionally biased region" description="Basic and acidic residues" evidence="1">
    <location>
        <begin position="55"/>
        <end position="64"/>
    </location>
</feature>
<name>A0A0D3J1A8_EMIH1</name>
<evidence type="ECO:0000256" key="1">
    <source>
        <dbReference type="SAM" id="MobiDB-lite"/>
    </source>
</evidence>
<reference evidence="3" key="2">
    <citation type="submission" date="2024-10" db="UniProtKB">
        <authorList>
            <consortium name="EnsemblProtists"/>
        </authorList>
    </citation>
    <scope>IDENTIFICATION</scope>
</reference>
<dbReference type="AlphaFoldDB" id="A0A0D3J1A8"/>
<organism evidence="3 4">
    <name type="scientific">Emiliania huxleyi (strain CCMP1516)</name>
    <dbReference type="NCBI Taxonomy" id="280463"/>
    <lineage>
        <taxon>Eukaryota</taxon>
        <taxon>Haptista</taxon>
        <taxon>Haptophyta</taxon>
        <taxon>Prymnesiophyceae</taxon>
        <taxon>Isochrysidales</taxon>
        <taxon>Noelaerhabdaceae</taxon>
        <taxon>Emiliania</taxon>
    </lineage>
</organism>
<dbReference type="Proteomes" id="UP000013827">
    <property type="component" value="Unassembled WGS sequence"/>
</dbReference>